<dbReference type="Proteomes" id="UP000654075">
    <property type="component" value="Unassembled WGS sequence"/>
</dbReference>
<dbReference type="EMBL" id="CAJNNV010027201">
    <property type="protein sequence ID" value="CAE8619685.1"/>
    <property type="molecule type" value="Genomic_DNA"/>
</dbReference>
<dbReference type="InterPro" id="IPR001910">
    <property type="entry name" value="Inosine/uridine_hydrolase_dom"/>
</dbReference>
<dbReference type="SUPFAM" id="SSF53590">
    <property type="entry name" value="Nucleoside hydrolase"/>
    <property type="match status" value="2"/>
</dbReference>
<comment type="caution">
    <text evidence="3">The sequence shown here is derived from an EMBL/GenBank/DDBJ whole genome shotgun (WGS) entry which is preliminary data.</text>
</comment>
<evidence type="ECO:0000256" key="1">
    <source>
        <dbReference type="ARBA" id="ARBA00009176"/>
    </source>
</evidence>
<name>A0A813G482_POLGL</name>
<keyword evidence="4" id="KW-1185">Reference proteome</keyword>
<organism evidence="3 4">
    <name type="scientific">Polarella glacialis</name>
    <name type="common">Dinoflagellate</name>
    <dbReference type="NCBI Taxonomy" id="89957"/>
    <lineage>
        <taxon>Eukaryota</taxon>
        <taxon>Sar</taxon>
        <taxon>Alveolata</taxon>
        <taxon>Dinophyceae</taxon>
        <taxon>Suessiales</taxon>
        <taxon>Suessiaceae</taxon>
        <taxon>Polarella</taxon>
    </lineage>
</organism>
<sequence>NCSVNQVGVNVAKCLVACSPGSEVRGPRIVRGASHCLRGENYGQDGDGLGDAGLPEPPAALVPRVGLNGEREAAVEIIALCREASSVGAVVCLVMLGPLTNLALALQQEPKLRAMLPQLVVMGGCGNGHGNYGRATEFNIMADPEAAAKVFTTDWPDLTVASWETSLASFVPWPVFDKLLYSKEGKRSKVGRFLGAVCHWEFVEGREQPAENKVCLPESKKRKRWPEDPLPRLVDQGSSSASSSCGAVICDAVAVAIALKPEVVRKSCDVHVEVELKGDITRGQTVVDWGTSCEGAGRQRRVCWAEELDVEMFCQMLRETVAA</sequence>
<gene>
    <name evidence="3" type="ORF">PGLA1383_LOCUS37270</name>
</gene>
<comment type="similarity">
    <text evidence="1">Belongs to the IUNH family.</text>
</comment>
<dbReference type="AlphaFoldDB" id="A0A813G482"/>
<dbReference type="OMA" id="TENIQCA"/>
<accession>A0A813G482</accession>
<dbReference type="GO" id="GO:0016799">
    <property type="term" value="F:hydrolase activity, hydrolyzing N-glycosyl compounds"/>
    <property type="evidence" value="ECO:0007669"/>
    <property type="project" value="InterPro"/>
</dbReference>
<proteinExistence type="inferred from homology"/>
<evidence type="ECO:0000259" key="2">
    <source>
        <dbReference type="Pfam" id="PF01156"/>
    </source>
</evidence>
<protein>
    <recommendedName>
        <fullName evidence="2">Inosine/uridine-preferring nucleoside hydrolase domain-containing protein</fullName>
    </recommendedName>
</protein>
<dbReference type="Gene3D" id="3.90.245.10">
    <property type="entry name" value="Ribonucleoside hydrolase-like"/>
    <property type="match status" value="1"/>
</dbReference>
<dbReference type="Pfam" id="PF01156">
    <property type="entry name" value="IU_nuc_hydro"/>
    <property type="match status" value="1"/>
</dbReference>
<dbReference type="InterPro" id="IPR036452">
    <property type="entry name" value="Ribo_hydro-like"/>
</dbReference>
<dbReference type="PANTHER" id="PTHR46190">
    <property type="entry name" value="SI:CH211-201H21.5-RELATED"/>
    <property type="match status" value="1"/>
</dbReference>
<evidence type="ECO:0000313" key="4">
    <source>
        <dbReference type="Proteomes" id="UP000654075"/>
    </source>
</evidence>
<evidence type="ECO:0000313" key="3">
    <source>
        <dbReference type="EMBL" id="CAE8619685.1"/>
    </source>
</evidence>
<dbReference type="InterPro" id="IPR052775">
    <property type="entry name" value="IUN_hydrolase"/>
</dbReference>
<dbReference type="PANTHER" id="PTHR46190:SF1">
    <property type="entry name" value="SI:CH211-201H21.5"/>
    <property type="match status" value="1"/>
</dbReference>
<feature type="domain" description="Inosine/uridine-preferring nucleoside hydrolase" evidence="2">
    <location>
        <begin position="1"/>
        <end position="314"/>
    </location>
</feature>
<reference evidence="3" key="1">
    <citation type="submission" date="2021-02" db="EMBL/GenBank/DDBJ databases">
        <authorList>
            <person name="Dougan E. K."/>
            <person name="Rhodes N."/>
            <person name="Thang M."/>
            <person name="Chan C."/>
        </authorList>
    </citation>
    <scope>NUCLEOTIDE SEQUENCE</scope>
</reference>
<dbReference type="OrthoDB" id="432381at2759"/>
<feature type="non-terminal residue" evidence="3">
    <location>
        <position position="1"/>
    </location>
</feature>